<evidence type="ECO:0000313" key="1">
    <source>
        <dbReference type="EMBL" id="KAJ8897208.1"/>
    </source>
</evidence>
<gene>
    <name evidence="1" type="ORF">PR048_002554</name>
</gene>
<sequence length="86" mass="9904">MFVPSDTADLQYGLRNSEFLRKIAFLEDITGYLNKLKMKLQGKDYLMSKFSGTRKWILQCDETFQCCFGEKQIDTVLMSQATCTGI</sequence>
<dbReference type="EMBL" id="JARBHB010000001">
    <property type="protein sequence ID" value="KAJ8897208.1"/>
    <property type="molecule type" value="Genomic_DNA"/>
</dbReference>
<reference evidence="1 2" key="1">
    <citation type="submission" date="2023-02" db="EMBL/GenBank/DDBJ databases">
        <title>LHISI_Scaffold_Assembly.</title>
        <authorList>
            <person name="Stuart O.P."/>
            <person name="Cleave R."/>
            <person name="Magrath M.J.L."/>
            <person name="Mikheyev A.S."/>
        </authorList>
    </citation>
    <scope>NUCLEOTIDE SEQUENCE [LARGE SCALE GENOMIC DNA]</scope>
    <source>
        <strain evidence="1">Daus_M_001</strain>
        <tissue evidence="1">Leg muscle</tissue>
    </source>
</reference>
<protein>
    <submittedName>
        <fullName evidence="1">Uncharacterized protein</fullName>
    </submittedName>
</protein>
<name>A0ABQ9IKH8_9NEOP</name>
<accession>A0ABQ9IKH8</accession>
<dbReference type="Proteomes" id="UP001159363">
    <property type="component" value="Chromosome 1"/>
</dbReference>
<organism evidence="1 2">
    <name type="scientific">Dryococelus australis</name>
    <dbReference type="NCBI Taxonomy" id="614101"/>
    <lineage>
        <taxon>Eukaryota</taxon>
        <taxon>Metazoa</taxon>
        <taxon>Ecdysozoa</taxon>
        <taxon>Arthropoda</taxon>
        <taxon>Hexapoda</taxon>
        <taxon>Insecta</taxon>
        <taxon>Pterygota</taxon>
        <taxon>Neoptera</taxon>
        <taxon>Polyneoptera</taxon>
        <taxon>Phasmatodea</taxon>
        <taxon>Verophasmatodea</taxon>
        <taxon>Anareolatae</taxon>
        <taxon>Phasmatidae</taxon>
        <taxon>Eurycanthinae</taxon>
        <taxon>Dryococelus</taxon>
    </lineage>
</organism>
<evidence type="ECO:0000313" key="2">
    <source>
        <dbReference type="Proteomes" id="UP001159363"/>
    </source>
</evidence>
<keyword evidence="2" id="KW-1185">Reference proteome</keyword>
<comment type="caution">
    <text evidence="1">The sequence shown here is derived from an EMBL/GenBank/DDBJ whole genome shotgun (WGS) entry which is preliminary data.</text>
</comment>
<proteinExistence type="predicted"/>